<reference evidence="1" key="2">
    <citation type="submission" date="2020-06" db="EMBL/GenBank/DDBJ databases">
        <title>Helianthus annuus Genome sequencing and assembly Release 2.</title>
        <authorList>
            <person name="Gouzy J."/>
            <person name="Langlade N."/>
            <person name="Munos S."/>
        </authorList>
    </citation>
    <scope>NUCLEOTIDE SEQUENCE</scope>
    <source>
        <tissue evidence="1">Leaves</tissue>
    </source>
</reference>
<accession>A0A9K3DGN7</accession>
<organism evidence="1 2">
    <name type="scientific">Helianthus annuus</name>
    <name type="common">Common sunflower</name>
    <dbReference type="NCBI Taxonomy" id="4232"/>
    <lineage>
        <taxon>Eukaryota</taxon>
        <taxon>Viridiplantae</taxon>
        <taxon>Streptophyta</taxon>
        <taxon>Embryophyta</taxon>
        <taxon>Tracheophyta</taxon>
        <taxon>Spermatophyta</taxon>
        <taxon>Magnoliopsida</taxon>
        <taxon>eudicotyledons</taxon>
        <taxon>Gunneridae</taxon>
        <taxon>Pentapetalae</taxon>
        <taxon>asterids</taxon>
        <taxon>campanulids</taxon>
        <taxon>Asterales</taxon>
        <taxon>Asteraceae</taxon>
        <taxon>Asteroideae</taxon>
        <taxon>Heliantheae alliance</taxon>
        <taxon>Heliantheae</taxon>
        <taxon>Helianthus</taxon>
    </lineage>
</organism>
<dbReference type="Gramene" id="mRNA:HanXRQr2_Chr17g0793711">
    <property type="protein sequence ID" value="mRNA:HanXRQr2_Chr17g0793711"/>
    <property type="gene ID" value="HanXRQr2_Chr17g0793711"/>
</dbReference>
<protein>
    <submittedName>
        <fullName evidence="1">Uncharacterized protein</fullName>
    </submittedName>
</protein>
<evidence type="ECO:0000313" key="1">
    <source>
        <dbReference type="EMBL" id="KAF5754655.1"/>
    </source>
</evidence>
<dbReference type="AlphaFoldDB" id="A0A9K3DGN7"/>
<dbReference type="Proteomes" id="UP000215914">
    <property type="component" value="Unassembled WGS sequence"/>
</dbReference>
<reference evidence="1" key="1">
    <citation type="journal article" date="2017" name="Nature">
        <title>The sunflower genome provides insights into oil metabolism, flowering and Asterid evolution.</title>
        <authorList>
            <person name="Badouin H."/>
            <person name="Gouzy J."/>
            <person name="Grassa C.J."/>
            <person name="Murat F."/>
            <person name="Staton S.E."/>
            <person name="Cottret L."/>
            <person name="Lelandais-Briere C."/>
            <person name="Owens G.L."/>
            <person name="Carrere S."/>
            <person name="Mayjonade B."/>
            <person name="Legrand L."/>
            <person name="Gill N."/>
            <person name="Kane N.C."/>
            <person name="Bowers J.E."/>
            <person name="Hubner S."/>
            <person name="Bellec A."/>
            <person name="Berard A."/>
            <person name="Berges H."/>
            <person name="Blanchet N."/>
            <person name="Boniface M.C."/>
            <person name="Brunel D."/>
            <person name="Catrice O."/>
            <person name="Chaidir N."/>
            <person name="Claudel C."/>
            <person name="Donnadieu C."/>
            <person name="Faraut T."/>
            <person name="Fievet G."/>
            <person name="Helmstetter N."/>
            <person name="King M."/>
            <person name="Knapp S.J."/>
            <person name="Lai Z."/>
            <person name="Le Paslier M.C."/>
            <person name="Lippi Y."/>
            <person name="Lorenzon L."/>
            <person name="Mandel J.R."/>
            <person name="Marage G."/>
            <person name="Marchand G."/>
            <person name="Marquand E."/>
            <person name="Bret-Mestries E."/>
            <person name="Morien E."/>
            <person name="Nambeesan S."/>
            <person name="Nguyen T."/>
            <person name="Pegot-Espagnet P."/>
            <person name="Pouilly N."/>
            <person name="Raftis F."/>
            <person name="Sallet E."/>
            <person name="Schiex T."/>
            <person name="Thomas J."/>
            <person name="Vandecasteele C."/>
            <person name="Vares D."/>
            <person name="Vear F."/>
            <person name="Vautrin S."/>
            <person name="Crespi M."/>
            <person name="Mangin B."/>
            <person name="Burke J.M."/>
            <person name="Salse J."/>
            <person name="Munos S."/>
            <person name="Vincourt P."/>
            <person name="Rieseberg L.H."/>
            <person name="Langlade N.B."/>
        </authorList>
    </citation>
    <scope>NUCLEOTIDE SEQUENCE</scope>
    <source>
        <tissue evidence="1">Leaves</tissue>
    </source>
</reference>
<sequence>MKIYLKATHLDLKQDQMSLYLMDLCLVEYKMTKFAHLSWLQLFCTLLSVVFMDINNGPRLLNGIQTTMKISLSTRIFRVAYIFRFVTAT</sequence>
<evidence type="ECO:0000313" key="2">
    <source>
        <dbReference type="Proteomes" id="UP000215914"/>
    </source>
</evidence>
<name>A0A9K3DGN7_HELAN</name>
<dbReference type="EMBL" id="MNCJ02000332">
    <property type="protein sequence ID" value="KAF5754655.1"/>
    <property type="molecule type" value="Genomic_DNA"/>
</dbReference>
<comment type="caution">
    <text evidence="1">The sequence shown here is derived from an EMBL/GenBank/DDBJ whole genome shotgun (WGS) entry which is preliminary data.</text>
</comment>
<proteinExistence type="predicted"/>
<keyword evidence="2" id="KW-1185">Reference proteome</keyword>
<gene>
    <name evidence="1" type="ORF">HanXRQr2_Chr17g0793711</name>
</gene>